<accession>A0A0A0L357</accession>
<sequence>MCADVLSSSSALIDMLITAYGTVLLRDALSSFPALIDMLTAYGTVLLRLHCWKSMEEFCFALSSSSPALINMLTAYGTLLRVHCRKMLEELCFASLLLWNDAISTVVMAPLRVSSGENSTPLADDTSITILMFNARFNLPSLHFGSCAAAAYNLRWTEVMPRLPTAGTYKLLGCE</sequence>
<evidence type="ECO:0000313" key="1">
    <source>
        <dbReference type="EMBL" id="KGN55464.1"/>
    </source>
</evidence>
<evidence type="ECO:0000313" key="2">
    <source>
        <dbReference type="Proteomes" id="UP000029981"/>
    </source>
</evidence>
<organism evidence="1 2">
    <name type="scientific">Cucumis sativus</name>
    <name type="common">Cucumber</name>
    <dbReference type="NCBI Taxonomy" id="3659"/>
    <lineage>
        <taxon>Eukaryota</taxon>
        <taxon>Viridiplantae</taxon>
        <taxon>Streptophyta</taxon>
        <taxon>Embryophyta</taxon>
        <taxon>Tracheophyta</taxon>
        <taxon>Spermatophyta</taxon>
        <taxon>Magnoliopsida</taxon>
        <taxon>eudicotyledons</taxon>
        <taxon>Gunneridae</taxon>
        <taxon>Pentapetalae</taxon>
        <taxon>rosids</taxon>
        <taxon>fabids</taxon>
        <taxon>Cucurbitales</taxon>
        <taxon>Cucurbitaceae</taxon>
        <taxon>Benincaseae</taxon>
        <taxon>Cucumis</taxon>
    </lineage>
</organism>
<dbReference type="AlphaFoldDB" id="A0A0A0L357"/>
<proteinExistence type="predicted"/>
<reference evidence="1 2" key="1">
    <citation type="journal article" date="2009" name="Nat. Genet.">
        <title>The genome of the cucumber, Cucumis sativus L.</title>
        <authorList>
            <person name="Huang S."/>
            <person name="Li R."/>
            <person name="Zhang Z."/>
            <person name="Li L."/>
            <person name="Gu X."/>
            <person name="Fan W."/>
            <person name="Lucas W.J."/>
            <person name="Wang X."/>
            <person name="Xie B."/>
            <person name="Ni P."/>
            <person name="Ren Y."/>
            <person name="Zhu H."/>
            <person name="Li J."/>
            <person name="Lin K."/>
            <person name="Jin W."/>
            <person name="Fei Z."/>
            <person name="Li G."/>
            <person name="Staub J."/>
            <person name="Kilian A."/>
            <person name="van der Vossen E.A."/>
            <person name="Wu Y."/>
            <person name="Guo J."/>
            <person name="He J."/>
            <person name="Jia Z."/>
            <person name="Ren Y."/>
            <person name="Tian G."/>
            <person name="Lu Y."/>
            <person name="Ruan J."/>
            <person name="Qian W."/>
            <person name="Wang M."/>
            <person name="Huang Q."/>
            <person name="Li B."/>
            <person name="Xuan Z."/>
            <person name="Cao J."/>
            <person name="Asan"/>
            <person name="Wu Z."/>
            <person name="Zhang J."/>
            <person name="Cai Q."/>
            <person name="Bai Y."/>
            <person name="Zhao B."/>
            <person name="Han Y."/>
            <person name="Li Y."/>
            <person name="Li X."/>
            <person name="Wang S."/>
            <person name="Shi Q."/>
            <person name="Liu S."/>
            <person name="Cho W.K."/>
            <person name="Kim J.Y."/>
            <person name="Xu Y."/>
            <person name="Heller-Uszynska K."/>
            <person name="Miao H."/>
            <person name="Cheng Z."/>
            <person name="Zhang S."/>
            <person name="Wu J."/>
            <person name="Yang Y."/>
            <person name="Kang H."/>
            <person name="Li M."/>
            <person name="Liang H."/>
            <person name="Ren X."/>
            <person name="Shi Z."/>
            <person name="Wen M."/>
            <person name="Jian M."/>
            <person name="Yang H."/>
            <person name="Zhang G."/>
            <person name="Yang Z."/>
            <person name="Chen R."/>
            <person name="Liu S."/>
            <person name="Li J."/>
            <person name="Ma L."/>
            <person name="Liu H."/>
            <person name="Zhou Y."/>
            <person name="Zhao J."/>
            <person name="Fang X."/>
            <person name="Li G."/>
            <person name="Fang L."/>
            <person name="Li Y."/>
            <person name="Liu D."/>
            <person name="Zheng H."/>
            <person name="Zhang Y."/>
            <person name="Qin N."/>
            <person name="Li Z."/>
            <person name="Yang G."/>
            <person name="Yang S."/>
            <person name="Bolund L."/>
            <person name="Kristiansen K."/>
            <person name="Zheng H."/>
            <person name="Li S."/>
            <person name="Zhang X."/>
            <person name="Yang H."/>
            <person name="Wang J."/>
            <person name="Sun R."/>
            <person name="Zhang B."/>
            <person name="Jiang S."/>
            <person name="Wang J."/>
            <person name="Du Y."/>
            <person name="Li S."/>
        </authorList>
    </citation>
    <scope>NUCLEOTIDE SEQUENCE [LARGE SCALE GENOMIC DNA]</scope>
    <source>
        <strain evidence="2">cv. 9930</strain>
    </source>
</reference>
<reference evidence="1 2" key="4">
    <citation type="journal article" date="2011" name="BMC Genomics">
        <title>RNA-Seq improves annotation of protein-coding genes in the cucumber genome.</title>
        <authorList>
            <person name="Li Z."/>
            <person name="Zhang Z."/>
            <person name="Yan P."/>
            <person name="Huang S."/>
            <person name="Fei Z."/>
            <person name="Lin K."/>
        </authorList>
    </citation>
    <scope>NUCLEOTIDE SEQUENCE [LARGE SCALE GENOMIC DNA]</scope>
    <source>
        <strain evidence="2">cv. 9930</strain>
    </source>
</reference>
<name>A0A0A0L357_CUCSA</name>
<dbReference type="Gramene" id="KGN55464">
    <property type="protein sequence ID" value="KGN55464"/>
    <property type="gene ID" value="Csa_4G652760"/>
</dbReference>
<protein>
    <submittedName>
        <fullName evidence="1">Uncharacterized protein</fullName>
    </submittedName>
</protein>
<dbReference type="Proteomes" id="UP000029981">
    <property type="component" value="Chromosome 4"/>
</dbReference>
<dbReference type="EMBL" id="CM002925">
    <property type="protein sequence ID" value="KGN55464.1"/>
    <property type="molecule type" value="Genomic_DNA"/>
</dbReference>
<keyword evidence="2" id="KW-1185">Reference proteome</keyword>
<reference evidence="1 2" key="2">
    <citation type="journal article" date="2009" name="PLoS ONE">
        <title>An integrated genetic and cytogenetic map of the cucumber genome.</title>
        <authorList>
            <person name="Ren Y."/>
            <person name="Zhang Z."/>
            <person name="Liu J."/>
            <person name="Staub J.E."/>
            <person name="Han Y."/>
            <person name="Cheng Z."/>
            <person name="Li X."/>
            <person name="Lu J."/>
            <person name="Miao H."/>
            <person name="Kang H."/>
            <person name="Xie B."/>
            <person name="Gu X."/>
            <person name="Wang X."/>
            <person name="Du Y."/>
            <person name="Jin W."/>
            <person name="Huang S."/>
        </authorList>
    </citation>
    <scope>NUCLEOTIDE SEQUENCE [LARGE SCALE GENOMIC DNA]</scope>
    <source>
        <strain evidence="2">cv. 9930</strain>
    </source>
</reference>
<gene>
    <name evidence="1" type="ORF">Csa_4G652760</name>
</gene>
<reference evidence="1 2" key="3">
    <citation type="journal article" date="2010" name="BMC Genomics">
        <title>Transcriptome sequencing and comparative analysis of cucumber flowers with different sex types.</title>
        <authorList>
            <person name="Guo S."/>
            <person name="Zheng Y."/>
            <person name="Joung J.G."/>
            <person name="Liu S."/>
            <person name="Zhang Z."/>
            <person name="Crasta O.R."/>
            <person name="Sobral B.W."/>
            <person name="Xu Y."/>
            <person name="Huang S."/>
            <person name="Fei Z."/>
        </authorList>
    </citation>
    <scope>NUCLEOTIDE SEQUENCE [LARGE SCALE GENOMIC DNA]</scope>
    <source>
        <strain evidence="2">cv. 9930</strain>
    </source>
</reference>